<evidence type="ECO:0000313" key="2">
    <source>
        <dbReference type="EMBL" id="CAF0752471.1"/>
    </source>
</evidence>
<keyword evidence="1" id="KW-0812">Transmembrane</keyword>
<gene>
    <name evidence="2" type="ORF">OXX778_LOCUS3991</name>
</gene>
<evidence type="ECO:0000256" key="1">
    <source>
        <dbReference type="SAM" id="Phobius"/>
    </source>
</evidence>
<name>A0A813PD60_9BILA</name>
<protein>
    <submittedName>
        <fullName evidence="2">Uncharacterized protein</fullName>
    </submittedName>
</protein>
<keyword evidence="3" id="KW-1185">Reference proteome</keyword>
<dbReference type="AlphaFoldDB" id="A0A813PD60"/>
<dbReference type="OrthoDB" id="10453864at2759"/>
<reference evidence="2" key="1">
    <citation type="submission" date="2021-02" db="EMBL/GenBank/DDBJ databases">
        <authorList>
            <person name="Nowell W R."/>
        </authorList>
    </citation>
    <scope>NUCLEOTIDE SEQUENCE</scope>
    <source>
        <strain evidence="2">Ploen Becks lab</strain>
    </source>
</reference>
<keyword evidence="1" id="KW-1133">Transmembrane helix</keyword>
<accession>A0A813PD60</accession>
<keyword evidence="1" id="KW-0472">Membrane</keyword>
<dbReference type="Proteomes" id="UP000663879">
    <property type="component" value="Unassembled WGS sequence"/>
</dbReference>
<comment type="caution">
    <text evidence="2">The sequence shown here is derived from an EMBL/GenBank/DDBJ whole genome shotgun (WGS) entry which is preliminary data.</text>
</comment>
<dbReference type="EMBL" id="CAJNOC010000377">
    <property type="protein sequence ID" value="CAF0752471.1"/>
    <property type="molecule type" value="Genomic_DNA"/>
</dbReference>
<proteinExistence type="predicted"/>
<sequence length="376" mass="43338">MLLKKFKKVFYGAAALSAFSLGGLYYYHTTYNTFPPYIQNVKILQQNSTIIAQSNSQIAKYSGQYLTSSIPHDLIPEIDQDTTKFSFNLDLWRGRYNENNEVFAELLVNCVKKDVIWRINSIDIKFKNFNSKWFKLFDVIQYDDEGLNTNMNSLQINNILNSDLITNSDELLNVLSKQEPFIIKAIELLIKNNERLNYLGPPITILSISLTKNDFVGKEGKMLVEGKKNSGEVLFIVDKKPNDNYELKSMGIMYKLIEEYMIAESELSKKYQNDILKSFSKQPEWLSPLSEIDLAKIVDEKIVKSNRTLSIIGRPIRFVSEINCVSPNCEKAEVKINANGRLNNGELIIHLNKDSKSEKWQISKSEFKIIWNTNHE</sequence>
<feature type="transmembrane region" description="Helical" evidence="1">
    <location>
        <begin position="9"/>
        <end position="27"/>
    </location>
</feature>
<organism evidence="2 3">
    <name type="scientific">Brachionus calyciflorus</name>
    <dbReference type="NCBI Taxonomy" id="104777"/>
    <lineage>
        <taxon>Eukaryota</taxon>
        <taxon>Metazoa</taxon>
        <taxon>Spiralia</taxon>
        <taxon>Gnathifera</taxon>
        <taxon>Rotifera</taxon>
        <taxon>Eurotatoria</taxon>
        <taxon>Monogononta</taxon>
        <taxon>Pseudotrocha</taxon>
        <taxon>Ploima</taxon>
        <taxon>Brachionidae</taxon>
        <taxon>Brachionus</taxon>
    </lineage>
</organism>
<evidence type="ECO:0000313" key="3">
    <source>
        <dbReference type="Proteomes" id="UP000663879"/>
    </source>
</evidence>